<dbReference type="EMBL" id="CAJEWN010001123">
    <property type="protein sequence ID" value="CAD2194542.1"/>
    <property type="molecule type" value="Genomic_DNA"/>
</dbReference>
<name>A0A6V7X5U8_MELEN</name>
<dbReference type="Pfam" id="PF00264">
    <property type="entry name" value="Tyrosinase"/>
    <property type="match status" value="1"/>
</dbReference>
<keyword evidence="1" id="KW-0479">Metal-binding</keyword>
<evidence type="ECO:0000256" key="2">
    <source>
        <dbReference type="ARBA" id="ARBA00023008"/>
    </source>
</evidence>
<dbReference type="PRINTS" id="PR00092">
    <property type="entry name" value="TYROSINASE"/>
</dbReference>
<feature type="compositionally biased region" description="Basic and acidic residues" evidence="3">
    <location>
        <begin position="602"/>
        <end position="621"/>
    </location>
</feature>
<dbReference type="PANTHER" id="PTHR11474">
    <property type="entry name" value="TYROSINASE FAMILY MEMBER"/>
    <property type="match status" value="1"/>
</dbReference>
<evidence type="ECO:0000313" key="7">
    <source>
        <dbReference type="Proteomes" id="UP000580250"/>
    </source>
</evidence>
<dbReference type="SUPFAM" id="SSF48056">
    <property type="entry name" value="Di-copper centre-containing domain"/>
    <property type="match status" value="1"/>
</dbReference>
<comment type="caution">
    <text evidence="6">The sequence shown here is derived from an EMBL/GenBank/DDBJ whole genome shotgun (WGS) entry which is preliminary data.</text>
</comment>
<evidence type="ECO:0000256" key="4">
    <source>
        <dbReference type="SAM" id="SignalP"/>
    </source>
</evidence>
<organism evidence="6 7">
    <name type="scientific">Meloidogyne enterolobii</name>
    <name type="common">Root-knot nematode worm</name>
    <name type="synonym">Meloidogyne mayaguensis</name>
    <dbReference type="NCBI Taxonomy" id="390850"/>
    <lineage>
        <taxon>Eukaryota</taxon>
        <taxon>Metazoa</taxon>
        <taxon>Ecdysozoa</taxon>
        <taxon>Nematoda</taxon>
        <taxon>Chromadorea</taxon>
        <taxon>Rhabditida</taxon>
        <taxon>Tylenchina</taxon>
        <taxon>Tylenchomorpha</taxon>
        <taxon>Tylenchoidea</taxon>
        <taxon>Meloidogynidae</taxon>
        <taxon>Meloidogyninae</taxon>
        <taxon>Meloidogyne</taxon>
    </lineage>
</organism>
<dbReference type="AlphaFoldDB" id="A0A6V7X5U8"/>
<proteinExistence type="predicted"/>
<dbReference type="InterPro" id="IPR008922">
    <property type="entry name" value="Di-copper_centre_dom_sf"/>
</dbReference>
<evidence type="ECO:0000313" key="6">
    <source>
        <dbReference type="EMBL" id="CAD2194542.1"/>
    </source>
</evidence>
<dbReference type="GO" id="GO:0016491">
    <property type="term" value="F:oxidoreductase activity"/>
    <property type="evidence" value="ECO:0007669"/>
    <property type="project" value="InterPro"/>
</dbReference>
<evidence type="ECO:0000259" key="5">
    <source>
        <dbReference type="Pfam" id="PF00264"/>
    </source>
</evidence>
<dbReference type="OrthoDB" id="6132182at2759"/>
<feature type="region of interest" description="Disordered" evidence="3">
    <location>
        <begin position="479"/>
        <end position="517"/>
    </location>
</feature>
<dbReference type="PANTHER" id="PTHR11474:SF126">
    <property type="entry name" value="TYROSINASE-LIKE PROTEIN TYR-1-RELATED"/>
    <property type="match status" value="1"/>
</dbReference>
<gene>
    <name evidence="6" type="ORF">MENT_LOCUS47567</name>
</gene>
<reference evidence="6 7" key="1">
    <citation type="submission" date="2020-08" db="EMBL/GenBank/DDBJ databases">
        <authorList>
            <person name="Koutsovoulos G."/>
            <person name="Danchin GJ E."/>
        </authorList>
    </citation>
    <scope>NUCLEOTIDE SEQUENCE [LARGE SCALE GENOMIC DNA]</scope>
</reference>
<evidence type="ECO:0000256" key="3">
    <source>
        <dbReference type="SAM" id="MobiDB-lite"/>
    </source>
</evidence>
<sequence>MLFKKLGPLSFLFIILKCLNTASAQSPQICDRAPDDIMKNLCLNMVDVMVNVSNFIAENPLRKGMSQDSSGDRPELKCLNQSCVCPYYGGQTDGSVNGCTLSNGQKVQKALRKEIRMISDEERNELFKAIRDMKDTSDYDYIATIHRLAYEQGGAHNGAAFFSWHNEYCKRYEILVRKRNPSLALHYLDSTLDSPLPTPADSVLFTDEFFGTTNEQNYVTTGPFAPWETLEGDPYITRQVGKGGRFLNDYDIQWTLSQTKIENVMTYTLPSDKCPYEVNWEWIEWPHGNFHGYIGGDMVTMFPNKAANDIIFFFFHSHVNKIFVDWRLTRQTRSQRENVYPADLADCENPAHFRNATMSQFAPFKNIDGLKNDYTDNMYEYVDKPNCTATTDCGSRFLFCDRSTDAPRCLSKVRPGGNCKGFPNADICYNSTCVNDVCVVVSTKAATITATSTVKMTEKPSTLTPKITEVPTTKAARLTEKPTPTTPEVTEEPTSTVKPTEKQTTVTSRVTEKPTSTVRVTEVPTILTTRLTEKPITTTRMVAENPTTTTPKTMEETTTPKKQTPSTQTLTMKITKPPTTIKPTKPTSFIGKITTKIIGTTKKSEKTTKNPIKKKEMYVHK</sequence>
<feature type="signal peptide" evidence="4">
    <location>
        <begin position="1"/>
        <end position="24"/>
    </location>
</feature>
<feature type="region of interest" description="Disordered" evidence="3">
    <location>
        <begin position="547"/>
        <end position="569"/>
    </location>
</feature>
<feature type="region of interest" description="Disordered" evidence="3">
    <location>
        <begin position="601"/>
        <end position="621"/>
    </location>
</feature>
<keyword evidence="4" id="KW-0732">Signal</keyword>
<feature type="compositionally biased region" description="Low complexity" evidence="3">
    <location>
        <begin position="481"/>
        <end position="498"/>
    </location>
</feature>
<feature type="compositionally biased region" description="Polar residues" evidence="3">
    <location>
        <begin position="503"/>
        <end position="517"/>
    </location>
</feature>
<evidence type="ECO:0000256" key="1">
    <source>
        <dbReference type="ARBA" id="ARBA00022723"/>
    </source>
</evidence>
<dbReference type="InterPro" id="IPR002227">
    <property type="entry name" value="Tyrosinase_Cu-bd"/>
</dbReference>
<keyword evidence="2" id="KW-0186">Copper</keyword>
<dbReference type="Proteomes" id="UP000580250">
    <property type="component" value="Unassembled WGS sequence"/>
</dbReference>
<feature type="domain" description="Tyrosinase copper-binding" evidence="5">
    <location>
        <begin position="137"/>
        <end position="327"/>
    </location>
</feature>
<protein>
    <recommendedName>
        <fullName evidence="5">Tyrosinase copper-binding domain-containing protein</fullName>
    </recommendedName>
</protein>
<feature type="compositionally biased region" description="Low complexity" evidence="3">
    <location>
        <begin position="560"/>
        <end position="569"/>
    </location>
</feature>
<accession>A0A6V7X5U8</accession>
<feature type="chain" id="PRO_5028247865" description="Tyrosinase copper-binding domain-containing protein" evidence="4">
    <location>
        <begin position="25"/>
        <end position="621"/>
    </location>
</feature>
<dbReference type="InterPro" id="IPR050316">
    <property type="entry name" value="Tyrosinase/Hemocyanin"/>
</dbReference>
<dbReference type="GO" id="GO:0046872">
    <property type="term" value="F:metal ion binding"/>
    <property type="evidence" value="ECO:0007669"/>
    <property type="project" value="UniProtKB-KW"/>
</dbReference>
<dbReference type="Gene3D" id="1.10.1280.10">
    <property type="entry name" value="Di-copper center containing domain from catechol oxidase"/>
    <property type="match status" value="1"/>
</dbReference>